<feature type="domain" description="YdhG-like" evidence="1">
    <location>
        <begin position="20"/>
        <end position="109"/>
    </location>
</feature>
<evidence type="ECO:0000259" key="1">
    <source>
        <dbReference type="Pfam" id="PF08818"/>
    </source>
</evidence>
<dbReference type="Gene3D" id="3.90.1150.200">
    <property type="match status" value="1"/>
</dbReference>
<dbReference type="AlphaFoldDB" id="A0A941IGG3"/>
<dbReference type="Pfam" id="PF13376">
    <property type="entry name" value="OmdA"/>
    <property type="match status" value="1"/>
</dbReference>
<dbReference type="EMBL" id="JAGSPJ010000006">
    <property type="protein sequence ID" value="MBR7801347.1"/>
    <property type="molecule type" value="Genomic_DNA"/>
</dbReference>
<sequence>MQIDSRVDDYIQQSAAFAHPILRHIRALLHRHCAEAEETIKWGMPHFMYQGSILCHMAAFKQHCSLGFWLAHLLEIDTKHGSAMGQFGRITSITDLPSEQAFADLIQTAQGLIKEGHKRNVGKGQAANPISLVIPPTFLDALQANPKAYDCFKHFSYTNQKDYVDWYSEAKTEATRQKRLIQSIEWLTEGKRRNWKYEKSS</sequence>
<evidence type="ECO:0000313" key="2">
    <source>
        <dbReference type="EMBL" id="MBR7801347.1"/>
    </source>
</evidence>
<accession>A0A941IGG3</accession>
<keyword evidence="3" id="KW-1185">Reference proteome</keyword>
<gene>
    <name evidence="2" type="ORF">KDM90_15160</name>
</gene>
<dbReference type="SUPFAM" id="SSF159888">
    <property type="entry name" value="YdhG-like"/>
    <property type="match status" value="1"/>
</dbReference>
<comment type="caution">
    <text evidence="2">The sequence shown here is derived from an EMBL/GenBank/DDBJ whole genome shotgun (WGS) entry which is preliminary data.</text>
</comment>
<organism evidence="2 3">
    <name type="scientific">Undibacterium fentianense</name>
    <dbReference type="NCBI Taxonomy" id="2828728"/>
    <lineage>
        <taxon>Bacteria</taxon>
        <taxon>Pseudomonadati</taxon>
        <taxon>Pseudomonadota</taxon>
        <taxon>Betaproteobacteria</taxon>
        <taxon>Burkholderiales</taxon>
        <taxon>Oxalobacteraceae</taxon>
        <taxon>Undibacterium</taxon>
    </lineage>
</organism>
<reference evidence="2" key="1">
    <citation type="submission" date="2021-04" db="EMBL/GenBank/DDBJ databases">
        <title>novel species isolated from subtropical streams in China.</title>
        <authorList>
            <person name="Lu H."/>
        </authorList>
    </citation>
    <scope>NUCLEOTIDE SEQUENCE</scope>
    <source>
        <strain evidence="2">FT137W</strain>
    </source>
</reference>
<protein>
    <submittedName>
        <fullName evidence="2">YdeI/OmpD-associated family protein</fullName>
    </submittedName>
</protein>
<name>A0A941IGG3_9BURK</name>
<proteinExistence type="predicted"/>
<dbReference type="Proteomes" id="UP000678545">
    <property type="component" value="Unassembled WGS sequence"/>
</dbReference>
<evidence type="ECO:0000313" key="3">
    <source>
        <dbReference type="Proteomes" id="UP000678545"/>
    </source>
</evidence>
<dbReference type="InterPro" id="IPR014922">
    <property type="entry name" value="YdhG-like"/>
</dbReference>
<dbReference type="Pfam" id="PF08818">
    <property type="entry name" value="DUF1801"/>
    <property type="match status" value="1"/>
</dbReference>